<keyword evidence="6" id="KW-1006">Bacterial flagellum protein export</keyword>
<gene>
    <name evidence="9" type="ORF">SAMN06272739_3005</name>
</gene>
<reference evidence="10" key="1">
    <citation type="submission" date="2017-09" db="EMBL/GenBank/DDBJ databases">
        <authorList>
            <person name="Varghese N."/>
            <person name="Submissions S."/>
        </authorList>
    </citation>
    <scope>NUCLEOTIDE SEQUENCE [LARGE SCALE GENOMIC DNA]</scope>
    <source>
        <strain evidence="10">DSM 44270</strain>
    </source>
</reference>
<evidence type="ECO:0000259" key="8">
    <source>
        <dbReference type="Pfam" id="PF02108"/>
    </source>
</evidence>
<evidence type="ECO:0000256" key="5">
    <source>
        <dbReference type="ARBA" id="ARBA00022927"/>
    </source>
</evidence>
<dbReference type="InterPro" id="IPR018035">
    <property type="entry name" value="Flagellar_FliH/T3SS_HrpE"/>
</dbReference>
<name>A0A286H059_9ACTN</name>
<evidence type="ECO:0000256" key="4">
    <source>
        <dbReference type="ARBA" id="ARBA00022795"/>
    </source>
</evidence>
<dbReference type="PANTHER" id="PTHR34982">
    <property type="entry name" value="YOP PROTEINS TRANSLOCATION PROTEIN L"/>
    <property type="match status" value="1"/>
</dbReference>
<keyword evidence="9" id="KW-0966">Cell projection</keyword>
<evidence type="ECO:0000256" key="1">
    <source>
        <dbReference type="ARBA" id="ARBA00003041"/>
    </source>
</evidence>
<accession>A0A286H059</accession>
<dbReference type="InterPro" id="IPR051472">
    <property type="entry name" value="T3SS_Stator/FliH"/>
</dbReference>
<evidence type="ECO:0000256" key="6">
    <source>
        <dbReference type="ARBA" id="ARBA00023225"/>
    </source>
</evidence>
<dbReference type="GO" id="GO:0044781">
    <property type="term" value="P:bacterial-type flagellum organization"/>
    <property type="evidence" value="ECO:0007669"/>
    <property type="project" value="UniProtKB-KW"/>
</dbReference>
<organism evidence="9 10">
    <name type="scientific">Blastococcus haudaquaticus</name>
    <dbReference type="NCBI Taxonomy" id="1938745"/>
    <lineage>
        <taxon>Bacteria</taxon>
        <taxon>Bacillati</taxon>
        <taxon>Actinomycetota</taxon>
        <taxon>Actinomycetes</taxon>
        <taxon>Geodermatophilales</taxon>
        <taxon>Geodermatophilaceae</taxon>
        <taxon>Blastococcus</taxon>
    </lineage>
</organism>
<feature type="region of interest" description="Disordered" evidence="7">
    <location>
        <begin position="1"/>
        <end position="43"/>
    </location>
</feature>
<dbReference type="Proteomes" id="UP000219482">
    <property type="component" value="Unassembled WGS sequence"/>
</dbReference>
<keyword evidence="9" id="KW-0282">Flagellum</keyword>
<comment type="similarity">
    <text evidence="2">Belongs to the FliH family.</text>
</comment>
<keyword evidence="9" id="KW-0969">Cilium</keyword>
<dbReference type="GO" id="GO:0015031">
    <property type="term" value="P:protein transport"/>
    <property type="evidence" value="ECO:0007669"/>
    <property type="project" value="UniProtKB-KW"/>
</dbReference>
<evidence type="ECO:0000313" key="9">
    <source>
        <dbReference type="EMBL" id="SOE01178.1"/>
    </source>
</evidence>
<dbReference type="OrthoDB" id="3691162at2"/>
<evidence type="ECO:0000256" key="7">
    <source>
        <dbReference type="SAM" id="MobiDB-lite"/>
    </source>
</evidence>
<keyword evidence="5" id="KW-0653">Protein transport</keyword>
<dbReference type="RefSeq" id="WP_097184664.1">
    <property type="nucleotide sequence ID" value="NZ_OCNK01000003.1"/>
</dbReference>
<dbReference type="AlphaFoldDB" id="A0A286H059"/>
<keyword evidence="10" id="KW-1185">Reference proteome</keyword>
<keyword evidence="4" id="KW-1005">Bacterial flagellum biogenesis</keyword>
<comment type="function">
    <text evidence="1">Needed for flagellar regrowth and assembly.</text>
</comment>
<protein>
    <submittedName>
        <fullName evidence="9">Flagellar assembly protein FliH</fullName>
    </submittedName>
</protein>
<evidence type="ECO:0000256" key="3">
    <source>
        <dbReference type="ARBA" id="ARBA00022448"/>
    </source>
</evidence>
<dbReference type="Pfam" id="PF02108">
    <property type="entry name" value="FliH"/>
    <property type="match status" value="1"/>
</dbReference>
<proteinExistence type="inferred from homology"/>
<evidence type="ECO:0000313" key="10">
    <source>
        <dbReference type="Proteomes" id="UP000219482"/>
    </source>
</evidence>
<dbReference type="PANTHER" id="PTHR34982:SF1">
    <property type="entry name" value="FLAGELLAR ASSEMBLY PROTEIN FLIH"/>
    <property type="match status" value="1"/>
</dbReference>
<feature type="domain" description="Flagellar assembly protein FliH/Type III secretion system HrpE" evidence="8">
    <location>
        <begin position="124"/>
        <end position="244"/>
    </location>
</feature>
<dbReference type="GO" id="GO:0005829">
    <property type="term" value="C:cytosol"/>
    <property type="evidence" value="ECO:0007669"/>
    <property type="project" value="TreeGrafter"/>
</dbReference>
<dbReference type="EMBL" id="OCNK01000003">
    <property type="protein sequence ID" value="SOE01178.1"/>
    <property type="molecule type" value="Genomic_DNA"/>
</dbReference>
<sequence>MTREGVLLRGTSAQRATPYRDVVPGPREESPLQRPQQTVERRSSIRRAADLPVVTGAGSSFRLGDVYAEELARLREFAHAEGFTAGHAEGMAAAAGVVAETERAAAERLADVQARWERRLASATAALAAAATRFDEASVPAADDIRETVIGTVLTLVEDLLGRELALADSPVLDAVRRALALCPADVPAVVRVHPDDLAEIPAEALTELPASVRVVPDATIERAGAVVDTGPRRIDAQLGAALERVQAVLSA</sequence>
<evidence type="ECO:0000256" key="2">
    <source>
        <dbReference type="ARBA" id="ARBA00006602"/>
    </source>
</evidence>
<keyword evidence="3" id="KW-0813">Transport</keyword>